<comment type="caution">
    <text evidence="5">The sequence shown here is derived from an EMBL/GenBank/DDBJ whole genome shotgun (WGS) entry which is preliminary data.</text>
</comment>
<keyword evidence="3" id="KW-0378">Hydrolase</keyword>
<keyword evidence="2" id="KW-0808">Transferase</keyword>
<accession>A0ABV6K706</accession>
<name>A0ABV6K706_9BACI</name>
<organism evidence="5 6">
    <name type="scientific">Halalkalibacter kiskunsagensis</name>
    <dbReference type="NCBI Taxonomy" id="1548599"/>
    <lineage>
        <taxon>Bacteria</taxon>
        <taxon>Bacillati</taxon>
        <taxon>Bacillota</taxon>
        <taxon>Bacilli</taxon>
        <taxon>Bacillales</taxon>
        <taxon>Bacillaceae</taxon>
        <taxon>Halalkalibacter</taxon>
    </lineage>
</organism>
<dbReference type="InterPro" id="IPR051792">
    <property type="entry name" value="GGT_bact"/>
</dbReference>
<dbReference type="InterPro" id="IPR029055">
    <property type="entry name" value="Ntn_hydrolases_N"/>
</dbReference>
<keyword evidence="6" id="KW-1185">Reference proteome</keyword>
<comment type="similarity">
    <text evidence="1">Belongs to the gamma-glutamyltransferase family.</text>
</comment>
<evidence type="ECO:0000256" key="3">
    <source>
        <dbReference type="ARBA" id="ARBA00022801"/>
    </source>
</evidence>
<gene>
    <name evidence="5" type="ORF">ACFFHM_00595</name>
</gene>
<evidence type="ECO:0000313" key="5">
    <source>
        <dbReference type="EMBL" id="MFC0469102.1"/>
    </source>
</evidence>
<protein>
    <submittedName>
        <fullName evidence="5">Gamma-glutamyltransferase family protein</fullName>
    </submittedName>
</protein>
<dbReference type="SUPFAM" id="SSF56235">
    <property type="entry name" value="N-terminal nucleophile aminohydrolases (Ntn hydrolases)"/>
    <property type="match status" value="1"/>
</dbReference>
<reference evidence="5 6" key="1">
    <citation type="submission" date="2024-09" db="EMBL/GenBank/DDBJ databases">
        <authorList>
            <person name="Sun Q."/>
            <person name="Mori K."/>
        </authorList>
    </citation>
    <scope>NUCLEOTIDE SEQUENCE [LARGE SCALE GENOMIC DNA]</scope>
    <source>
        <strain evidence="5 6">NCAIM B.02610</strain>
    </source>
</reference>
<evidence type="ECO:0000256" key="2">
    <source>
        <dbReference type="ARBA" id="ARBA00022679"/>
    </source>
</evidence>
<dbReference type="Pfam" id="PF01019">
    <property type="entry name" value="G_glu_transpept"/>
    <property type="match status" value="1"/>
</dbReference>
<dbReference type="PANTHER" id="PTHR43199">
    <property type="entry name" value="GLUTATHIONE HYDROLASE"/>
    <property type="match status" value="1"/>
</dbReference>
<dbReference type="RefSeq" id="WP_335958268.1">
    <property type="nucleotide sequence ID" value="NZ_JAXBLX010000001.1"/>
</dbReference>
<dbReference type="Proteomes" id="UP001589838">
    <property type="component" value="Unassembled WGS sequence"/>
</dbReference>
<evidence type="ECO:0000313" key="6">
    <source>
        <dbReference type="Proteomes" id="UP001589838"/>
    </source>
</evidence>
<proteinExistence type="inferred from homology"/>
<dbReference type="Gene3D" id="1.10.246.130">
    <property type="match status" value="1"/>
</dbReference>
<dbReference type="InterPro" id="IPR043138">
    <property type="entry name" value="GGT_lsub"/>
</dbReference>
<dbReference type="PANTHER" id="PTHR43199:SF1">
    <property type="entry name" value="GLUTATHIONE HYDROLASE PROENZYME"/>
    <property type="match status" value="1"/>
</dbReference>
<dbReference type="EMBL" id="JBHLUX010000001">
    <property type="protein sequence ID" value="MFC0469102.1"/>
    <property type="molecule type" value="Genomic_DNA"/>
</dbReference>
<sequence>MGHVQKKRAGVSAAHPQAVDVGLDIMKKGGNAVDASIAISFALSVLEPYGSGIGGGGVMMIHSTEEKKPSFYDYRECAPWEGTISNLKIGVPGFIKGMERIHTDLGTLKWNNLIEPAIHLAEDGYPAHSVLIKQLDISGHLNRSGLSQFYDDGVPKALKTSIKQPQLAATLTEIAKHGSDVFYSGEIGKAICETIPDLHLNDLQRYTVRKSEVLQGSYDDYIIYSAPAPLAGSMLIQLLQMSEMIKLEQFDRYSADFIDLLAQVLRTCYAERTLFNEDPEFSDMDQRDFISQQHCERLLNKTFVKNELYKEQYFTQTFDYNNTTAFVVVDDNGMMVSTTNTLSDLFGSGVCVNGFFLNNQMRNFSEPPLARNKVEPGKKPQSFIAPSILISEKETIVIGSSGGKRIPNMLTKILIQYIKQGLPLQKATDAFRYFIDEDHIFMEERLPESEEWILLKKGYSLKYSPNSIFYGGVHALSLLSDNIKGSADPRRGGNWRCV</sequence>
<evidence type="ECO:0000256" key="4">
    <source>
        <dbReference type="ARBA" id="ARBA00023145"/>
    </source>
</evidence>
<keyword evidence="4" id="KW-0865">Zymogen</keyword>
<evidence type="ECO:0000256" key="1">
    <source>
        <dbReference type="ARBA" id="ARBA00009381"/>
    </source>
</evidence>
<dbReference type="InterPro" id="IPR043137">
    <property type="entry name" value="GGT_ssub_C"/>
</dbReference>
<dbReference type="Gene3D" id="3.60.20.40">
    <property type="match status" value="1"/>
</dbReference>
<dbReference type="PRINTS" id="PR01210">
    <property type="entry name" value="GGTRANSPTASE"/>
</dbReference>